<accession>A0A562V1B6</accession>
<dbReference type="Gene3D" id="3.40.630.10">
    <property type="entry name" value="Zn peptidases"/>
    <property type="match status" value="1"/>
</dbReference>
<dbReference type="Proteomes" id="UP000321617">
    <property type="component" value="Unassembled WGS sequence"/>
</dbReference>
<keyword evidence="4" id="KW-0732">Signal</keyword>
<keyword evidence="3" id="KW-0378">Hydrolase</keyword>
<comment type="similarity">
    <text evidence="1">Belongs to the peptidase M28 family. M28A subfamily.</text>
</comment>
<dbReference type="PANTHER" id="PTHR12147">
    <property type="entry name" value="METALLOPEPTIDASE M28 FAMILY MEMBER"/>
    <property type="match status" value="1"/>
</dbReference>
<feature type="signal peptide" evidence="4">
    <location>
        <begin position="1"/>
        <end position="23"/>
    </location>
</feature>
<protein>
    <submittedName>
        <fullName evidence="6">Aminopeptidase S</fullName>
    </submittedName>
</protein>
<comment type="caution">
    <text evidence="6">The sequence shown here is derived from an EMBL/GenBank/DDBJ whole genome shotgun (WGS) entry which is preliminary data.</text>
</comment>
<dbReference type="AlphaFoldDB" id="A0A562V1B6"/>
<dbReference type="GO" id="GO:0046872">
    <property type="term" value="F:metal ion binding"/>
    <property type="evidence" value="ECO:0007669"/>
    <property type="project" value="UniProtKB-KW"/>
</dbReference>
<evidence type="ECO:0000256" key="3">
    <source>
        <dbReference type="ARBA" id="ARBA00022801"/>
    </source>
</evidence>
<dbReference type="GO" id="GO:0006508">
    <property type="term" value="P:proteolysis"/>
    <property type="evidence" value="ECO:0007669"/>
    <property type="project" value="InterPro"/>
</dbReference>
<dbReference type="EMBL" id="VLLL01000006">
    <property type="protein sequence ID" value="TWJ11700.1"/>
    <property type="molecule type" value="Genomic_DNA"/>
</dbReference>
<reference evidence="6 7" key="1">
    <citation type="journal article" date="2013" name="Stand. Genomic Sci.">
        <title>Genomic Encyclopedia of Type Strains, Phase I: The one thousand microbial genomes (KMG-I) project.</title>
        <authorList>
            <person name="Kyrpides N.C."/>
            <person name="Woyke T."/>
            <person name="Eisen J.A."/>
            <person name="Garrity G."/>
            <person name="Lilburn T.G."/>
            <person name="Beck B.J."/>
            <person name="Whitman W.B."/>
            <person name="Hugenholtz P."/>
            <person name="Klenk H.P."/>
        </authorList>
    </citation>
    <scope>NUCLEOTIDE SEQUENCE [LARGE SCALE GENOMIC DNA]</scope>
    <source>
        <strain evidence="6 7">DSM 45044</strain>
    </source>
</reference>
<dbReference type="Pfam" id="PF04389">
    <property type="entry name" value="Peptidase_M28"/>
    <property type="match status" value="1"/>
</dbReference>
<gene>
    <name evidence="6" type="ORF">LX16_2427</name>
</gene>
<proteinExistence type="inferred from homology"/>
<dbReference type="SUPFAM" id="SSF53187">
    <property type="entry name" value="Zn-dependent exopeptidases"/>
    <property type="match status" value="1"/>
</dbReference>
<evidence type="ECO:0000313" key="7">
    <source>
        <dbReference type="Proteomes" id="UP000321617"/>
    </source>
</evidence>
<feature type="domain" description="Peptidase M28" evidence="5">
    <location>
        <begin position="106"/>
        <end position="306"/>
    </location>
</feature>
<keyword evidence="2" id="KW-0479">Metal-binding</keyword>
<organism evidence="6 7">
    <name type="scientific">Stackebrandtia albiflava</name>
    <dbReference type="NCBI Taxonomy" id="406432"/>
    <lineage>
        <taxon>Bacteria</taxon>
        <taxon>Bacillati</taxon>
        <taxon>Actinomycetota</taxon>
        <taxon>Actinomycetes</taxon>
        <taxon>Glycomycetales</taxon>
        <taxon>Glycomycetaceae</taxon>
        <taxon>Stackebrandtia</taxon>
    </lineage>
</organism>
<sequence>MHRFRRILTSVVAVATVAVSAGAARPAPAPTESATPSVAAAPDITVAELTPHLARFQRIADENGGNRAAGTAGYDRSADYVAQTLRDAGFRVERQPCTSCRHGDDNVVADWPGGDAGDTVMLGAHLDGVRAGPGADDNASGSAVLLAIALRLAQEDPGFARHVRFAWWAEEELGMHGSQHYVDTVGVSDLAGYVNLDMVGGVNAGYFVDDLLSGWAEPFAASLEQAGFPAEEMTDCCTDDRPFRQAGVPTTSLSTGYGELKTTAQAAKWGGTAGEPFDPCYHTACDAFPGNVDTAAVDRMADAAAAGLWSAASHTGNPYSPGEVCGGGYTVQESVPVTTSGGVVLGDVHLLWNGGLGRNCAVTLKSTDLGTPTRVSVVLETESGQTRTDDGRFGYYAGPVTVAAAGTCVAVTARVTDSVGRVGTGRIPMGHCG</sequence>
<name>A0A562V1B6_9ACTN</name>
<dbReference type="InterPro" id="IPR007484">
    <property type="entry name" value="Peptidase_M28"/>
</dbReference>
<evidence type="ECO:0000256" key="1">
    <source>
        <dbReference type="ARBA" id="ARBA00005957"/>
    </source>
</evidence>
<keyword evidence="6" id="KW-0645">Protease</keyword>
<dbReference type="GO" id="GO:0008235">
    <property type="term" value="F:metalloexopeptidase activity"/>
    <property type="evidence" value="ECO:0007669"/>
    <property type="project" value="InterPro"/>
</dbReference>
<feature type="chain" id="PRO_5022160354" evidence="4">
    <location>
        <begin position="24"/>
        <end position="433"/>
    </location>
</feature>
<dbReference type="GO" id="GO:0004177">
    <property type="term" value="F:aminopeptidase activity"/>
    <property type="evidence" value="ECO:0007669"/>
    <property type="project" value="UniProtKB-KW"/>
</dbReference>
<dbReference type="PANTHER" id="PTHR12147:SF26">
    <property type="entry name" value="PEPTIDASE M28 DOMAIN-CONTAINING PROTEIN"/>
    <property type="match status" value="1"/>
</dbReference>
<dbReference type="FunFam" id="3.40.630.10:FF:000066">
    <property type="entry name" value="M28 family peptidase"/>
    <property type="match status" value="1"/>
</dbReference>
<keyword evidence="7" id="KW-1185">Reference proteome</keyword>
<dbReference type="InterPro" id="IPR045175">
    <property type="entry name" value="M28_fam"/>
</dbReference>
<evidence type="ECO:0000256" key="4">
    <source>
        <dbReference type="SAM" id="SignalP"/>
    </source>
</evidence>
<keyword evidence="6" id="KW-0031">Aminopeptidase</keyword>
<evidence type="ECO:0000256" key="2">
    <source>
        <dbReference type="ARBA" id="ARBA00022723"/>
    </source>
</evidence>
<evidence type="ECO:0000259" key="5">
    <source>
        <dbReference type="Pfam" id="PF04389"/>
    </source>
</evidence>
<evidence type="ECO:0000313" key="6">
    <source>
        <dbReference type="EMBL" id="TWJ11700.1"/>
    </source>
</evidence>